<evidence type="ECO:0000313" key="1">
    <source>
        <dbReference type="EMBL" id="KAJ0095869.1"/>
    </source>
</evidence>
<reference evidence="2" key="1">
    <citation type="journal article" date="2023" name="G3 (Bethesda)">
        <title>Genome assembly and association tests identify interacting loci associated with vigor, precocity, and sex in interspecific pistachio rootstocks.</title>
        <authorList>
            <person name="Palmer W."/>
            <person name="Jacygrad E."/>
            <person name="Sagayaradj S."/>
            <person name="Cavanaugh K."/>
            <person name="Han R."/>
            <person name="Bertier L."/>
            <person name="Beede B."/>
            <person name="Kafkas S."/>
            <person name="Golino D."/>
            <person name="Preece J."/>
            <person name="Michelmore R."/>
        </authorList>
    </citation>
    <scope>NUCLEOTIDE SEQUENCE [LARGE SCALE GENOMIC DNA]</scope>
</reference>
<keyword evidence="2" id="KW-1185">Reference proteome</keyword>
<accession>A0ACC1BAG4</accession>
<proteinExistence type="predicted"/>
<comment type="caution">
    <text evidence="1">The sequence shown here is derived from an EMBL/GenBank/DDBJ whole genome shotgun (WGS) entry which is preliminary data.</text>
</comment>
<evidence type="ECO:0000313" key="2">
    <source>
        <dbReference type="Proteomes" id="UP001164250"/>
    </source>
</evidence>
<organism evidence="1 2">
    <name type="scientific">Pistacia atlantica</name>
    <dbReference type="NCBI Taxonomy" id="434234"/>
    <lineage>
        <taxon>Eukaryota</taxon>
        <taxon>Viridiplantae</taxon>
        <taxon>Streptophyta</taxon>
        <taxon>Embryophyta</taxon>
        <taxon>Tracheophyta</taxon>
        <taxon>Spermatophyta</taxon>
        <taxon>Magnoliopsida</taxon>
        <taxon>eudicotyledons</taxon>
        <taxon>Gunneridae</taxon>
        <taxon>Pentapetalae</taxon>
        <taxon>rosids</taxon>
        <taxon>malvids</taxon>
        <taxon>Sapindales</taxon>
        <taxon>Anacardiaceae</taxon>
        <taxon>Pistacia</taxon>
    </lineage>
</organism>
<name>A0ACC1BAG4_9ROSI</name>
<protein>
    <submittedName>
        <fullName evidence="1">Uncharacterized protein</fullName>
    </submittedName>
</protein>
<gene>
    <name evidence="1" type="ORF">Patl1_16207</name>
</gene>
<dbReference type="EMBL" id="CM047902">
    <property type="protein sequence ID" value="KAJ0095869.1"/>
    <property type="molecule type" value="Genomic_DNA"/>
</dbReference>
<dbReference type="Proteomes" id="UP001164250">
    <property type="component" value="Chromosome 6"/>
</dbReference>
<sequence>MKLIQNRTINLQLSSSVADLLLGFNRDSNCSEPCIPGTIPNLQRLDPTHKIINGHGPDYRAVYCGRKTKLDLGSTNIRVKVIGSLISIMGAIVVEIYKGPYIRKASSQQLQTRKPSLFVFYSTPDRWLIGGILLLASSLSICIWNIIQLGTIRQYPQVMKVVSFYSLAGTIQCAIFSLIVERDLDAWKLKLNLDLLLIIATAIFTSIIRSSVHISCTQMKGPLYVPMFKPFGIVFATAFGVGFFTNSLRYGSVIGAVITGMGYYTIMWGHVREGDELDKRHNIDRLDSSDEKVPLLEEESEV</sequence>